<organism evidence="2 3">
    <name type="scientific">Simplicispira metamorpha</name>
    <dbReference type="NCBI Taxonomy" id="80881"/>
    <lineage>
        <taxon>Bacteria</taxon>
        <taxon>Pseudomonadati</taxon>
        <taxon>Pseudomonadota</taxon>
        <taxon>Betaproteobacteria</taxon>
        <taxon>Burkholderiales</taxon>
        <taxon>Comamonadaceae</taxon>
        <taxon>Simplicispira</taxon>
    </lineage>
</organism>
<feature type="domain" description="TPM" evidence="1">
    <location>
        <begin position="32"/>
        <end position="145"/>
    </location>
</feature>
<dbReference type="Gene3D" id="3.10.310.50">
    <property type="match status" value="1"/>
</dbReference>
<name>A0A4R2NGM5_9BURK</name>
<gene>
    <name evidence="2" type="ORF">EV674_101158</name>
</gene>
<evidence type="ECO:0000313" key="2">
    <source>
        <dbReference type="EMBL" id="TCP20503.1"/>
    </source>
</evidence>
<reference evidence="2 3" key="1">
    <citation type="submission" date="2019-03" db="EMBL/GenBank/DDBJ databases">
        <title>Genomic Encyclopedia of Type Strains, Phase IV (KMG-IV): sequencing the most valuable type-strain genomes for metagenomic binning, comparative biology and taxonomic classification.</title>
        <authorList>
            <person name="Goeker M."/>
        </authorList>
    </citation>
    <scope>NUCLEOTIDE SEQUENCE [LARGE SCALE GENOMIC DNA]</scope>
    <source>
        <strain evidence="2 3">DSM 1837</strain>
    </source>
</reference>
<dbReference type="Proteomes" id="UP000295182">
    <property type="component" value="Unassembled WGS sequence"/>
</dbReference>
<evidence type="ECO:0000313" key="3">
    <source>
        <dbReference type="Proteomes" id="UP000295182"/>
    </source>
</evidence>
<accession>A0A4R2NGM5</accession>
<dbReference type="Pfam" id="PF04536">
    <property type="entry name" value="TPM_phosphatase"/>
    <property type="match status" value="1"/>
</dbReference>
<dbReference type="PANTHER" id="PTHR30373:SF8">
    <property type="entry name" value="BLL7265 PROTEIN"/>
    <property type="match status" value="1"/>
</dbReference>
<dbReference type="AlphaFoldDB" id="A0A4R2NGM5"/>
<sequence>MANIWSNLRRIARHRWYSVRNTIRGAIPAPLQERLEQQVANSEQRHSGQIRICVESALPVSYLWRQASARERAITLFGKLRVWDTEHNNGVLIYLLLADRAIEVVADRGVRIPGAQWEAMVKRLGGALAAGQWEQGLFQALEAVSTLMAVEWPVDPPAARTNELPDRPWVR</sequence>
<dbReference type="EMBL" id="SLXH01000001">
    <property type="protein sequence ID" value="TCP20503.1"/>
    <property type="molecule type" value="Genomic_DNA"/>
</dbReference>
<dbReference type="PANTHER" id="PTHR30373">
    <property type="entry name" value="UPF0603 PROTEIN YGCG"/>
    <property type="match status" value="1"/>
</dbReference>
<keyword evidence="3" id="KW-1185">Reference proteome</keyword>
<dbReference type="RefSeq" id="WP_193552722.1">
    <property type="nucleotide sequence ID" value="NZ_QXNC01000045.1"/>
</dbReference>
<protein>
    <submittedName>
        <fullName evidence="2">TLP18.3/Psb32/MOLO-1 phosphatase superfamily protein</fullName>
    </submittedName>
</protein>
<evidence type="ECO:0000259" key="1">
    <source>
        <dbReference type="Pfam" id="PF04536"/>
    </source>
</evidence>
<comment type="caution">
    <text evidence="2">The sequence shown here is derived from an EMBL/GenBank/DDBJ whole genome shotgun (WGS) entry which is preliminary data.</text>
</comment>
<proteinExistence type="predicted"/>
<dbReference type="InterPro" id="IPR007621">
    <property type="entry name" value="TPM_dom"/>
</dbReference>